<dbReference type="InterPro" id="IPR047700">
    <property type="entry name" value="NrtS-like"/>
</dbReference>
<accession>A0ABR9TU91</accession>
<dbReference type="Proteomes" id="UP000647836">
    <property type="component" value="Unassembled WGS sequence"/>
</dbReference>
<evidence type="ECO:0000313" key="2">
    <source>
        <dbReference type="Proteomes" id="UP000647836"/>
    </source>
</evidence>
<feature type="non-terminal residue" evidence="1">
    <location>
        <position position="46"/>
    </location>
</feature>
<name>A0ABR9TU91_9NOSO</name>
<keyword evidence="2" id="KW-1185">Reference proteome</keyword>
<proteinExistence type="predicted"/>
<gene>
    <name evidence="1" type="primary">nrtS</name>
    <name evidence="1" type="ORF">IQ229_01440</name>
</gene>
<dbReference type="NCBIfam" id="NF038050">
    <property type="entry name" value="NrtS"/>
    <property type="match status" value="1"/>
</dbReference>
<reference evidence="1 2" key="1">
    <citation type="submission" date="2020-10" db="EMBL/GenBank/DDBJ databases">
        <authorList>
            <person name="Castelo-Branco R."/>
            <person name="Eusebio N."/>
            <person name="Adriana R."/>
            <person name="Vieira A."/>
            <person name="Brugerolle De Fraissinette N."/>
            <person name="Rezende De Castro R."/>
            <person name="Schneider M.P."/>
            <person name="Vasconcelos V."/>
            <person name="Leao P.N."/>
        </authorList>
    </citation>
    <scope>NUCLEOTIDE SEQUENCE [LARGE SCALE GENOMIC DNA]</scope>
    <source>
        <strain evidence="1 2">LEGE 07299</strain>
    </source>
</reference>
<protein>
    <submittedName>
        <fullName evidence="1">Nitrate/nitrite transporter NrtS</fullName>
    </submittedName>
</protein>
<comment type="caution">
    <text evidence="1">The sequence shown here is derived from an EMBL/GenBank/DDBJ whole genome shotgun (WGS) entry which is preliminary data.</text>
</comment>
<organism evidence="1 2">
    <name type="scientific">Nostoc cf. edaphicum LEGE 07299</name>
    <dbReference type="NCBI Taxonomy" id="2777974"/>
    <lineage>
        <taxon>Bacteria</taxon>
        <taxon>Bacillati</taxon>
        <taxon>Cyanobacteriota</taxon>
        <taxon>Cyanophyceae</taxon>
        <taxon>Nostocales</taxon>
        <taxon>Nostocaceae</taxon>
        <taxon>Nostoc</taxon>
    </lineage>
</organism>
<evidence type="ECO:0000313" key="1">
    <source>
        <dbReference type="EMBL" id="MBE9103655.1"/>
    </source>
</evidence>
<dbReference type="EMBL" id="JADEXF010000025">
    <property type="protein sequence ID" value="MBE9103655.1"/>
    <property type="molecule type" value="Genomic_DNA"/>
</dbReference>
<sequence length="46" mass="5066">MPTAFKVALLIGSLLFAINHGWALLTDQMASERWISAILTYISVSD</sequence>